<evidence type="ECO:0000313" key="1">
    <source>
        <dbReference type="EMBL" id="TXK13792.1"/>
    </source>
</evidence>
<dbReference type="Gene3D" id="1.25.10.10">
    <property type="entry name" value="Leucine-rich Repeat Variant"/>
    <property type="match status" value="1"/>
</dbReference>
<comment type="caution">
    <text evidence="1">The sequence shown here is derived from an EMBL/GenBank/DDBJ whole genome shotgun (WGS) entry which is preliminary data.</text>
</comment>
<evidence type="ECO:0000313" key="2">
    <source>
        <dbReference type="Proteomes" id="UP000321034"/>
    </source>
</evidence>
<dbReference type="InterPro" id="IPR016024">
    <property type="entry name" value="ARM-type_fold"/>
</dbReference>
<proteinExistence type="predicted"/>
<keyword evidence="2" id="KW-1185">Reference proteome</keyword>
<gene>
    <name evidence="1" type="ORF">FVP77_04160</name>
</gene>
<name>A0A5C8I420_9MICO</name>
<sequence length="218" mass="23347">MSGLDPAAWSAYLARRSGLPGPRANLALVLAAARTAGPDAIRSLLDDGGEYQVMCAAAAAARRAGDPSFEAEARALAADQRWRVREGVAMGLQLWGDDDPAAMIEKVRAWADDPDPLVVRAALAAICEPRLLRTRDAAAVALEICDRATDHVAALPAAERRRPEVRTLRQALGYCWSVAVAADPPSGVEAFTRIDTGDPDLAWIANENRKKKRLSSLL</sequence>
<dbReference type="InterPro" id="IPR011989">
    <property type="entry name" value="ARM-like"/>
</dbReference>
<dbReference type="AlphaFoldDB" id="A0A5C8I420"/>
<organism evidence="1 2">
    <name type="scientific">Microbacterium hatanonis</name>
    <dbReference type="NCBI Taxonomy" id="404366"/>
    <lineage>
        <taxon>Bacteria</taxon>
        <taxon>Bacillati</taxon>
        <taxon>Actinomycetota</taxon>
        <taxon>Actinomycetes</taxon>
        <taxon>Micrococcales</taxon>
        <taxon>Microbacteriaceae</taxon>
        <taxon>Microbacterium</taxon>
    </lineage>
</organism>
<dbReference type="OrthoDB" id="154709at2"/>
<dbReference type="SUPFAM" id="SSF48371">
    <property type="entry name" value="ARM repeat"/>
    <property type="match status" value="1"/>
</dbReference>
<dbReference type="Proteomes" id="UP000321034">
    <property type="component" value="Unassembled WGS sequence"/>
</dbReference>
<accession>A0A5C8I420</accession>
<dbReference type="EMBL" id="VRSV01000001">
    <property type="protein sequence ID" value="TXK13792.1"/>
    <property type="molecule type" value="Genomic_DNA"/>
</dbReference>
<reference evidence="1 2" key="1">
    <citation type="submission" date="2019-08" db="EMBL/GenBank/DDBJ databases">
        <authorList>
            <person name="Dong K."/>
        </authorList>
    </citation>
    <scope>NUCLEOTIDE SEQUENCE [LARGE SCALE GENOMIC DNA]</scope>
    <source>
        <strain evidence="1 2">JCM14558</strain>
    </source>
</reference>
<protein>
    <submittedName>
        <fullName evidence="1">HEAT repeat domain-containing protein</fullName>
    </submittedName>
</protein>